<feature type="compositionally biased region" description="Basic and acidic residues" evidence="1">
    <location>
        <begin position="33"/>
        <end position="45"/>
    </location>
</feature>
<dbReference type="EMBL" id="CAJNOC010012571">
    <property type="protein sequence ID" value="CAF1154275.1"/>
    <property type="molecule type" value="Genomic_DNA"/>
</dbReference>
<proteinExistence type="predicted"/>
<evidence type="ECO:0000313" key="2">
    <source>
        <dbReference type="EMBL" id="CAF1154275.1"/>
    </source>
</evidence>
<organism evidence="2 3">
    <name type="scientific">Brachionus calyciflorus</name>
    <dbReference type="NCBI Taxonomy" id="104777"/>
    <lineage>
        <taxon>Eukaryota</taxon>
        <taxon>Metazoa</taxon>
        <taxon>Spiralia</taxon>
        <taxon>Gnathifera</taxon>
        <taxon>Rotifera</taxon>
        <taxon>Eurotatoria</taxon>
        <taxon>Monogononta</taxon>
        <taxon>Pseudotrocha</taxon>
        <taxon>Ploima</taxon>
        <taxon>Brachionidae</taxon>
        <taxon>Brachionus</taxon>
    </lineage>
</organism>
<dbReference type="AlphaFoldDB" id="A0A814SXW3"/>
<accession>A0A814SXW3</accession>
<gene>
    <name evidence="2" type="ORF">OXX778_LOCUS23406</name>
</gene>
<evidence type="ECO:0000313" key="3">
    <source>
        <dbReference type="Proteomes" id="UP000663879"/>
    </source>
</evidence>
<comment type="caution">
    <text evidence="2">The sequence shown here is derived from an EMBL/GenBank/DDBJ whole genome shotgun (WGS) entry which is preliminary data.</text>
</comment>
<sequence length="100" mass="11865">NNQKLDSELPEVDLTLNKNDNEKPEVDLTLNKNDNEREFDRKENDWSSSKEQWDQNEKLNHKPILADSSNSHLKRYETDEISQLDILSDNEENDKHKQTK</sequence>
<feature type="non-terminal residue" evidence="2">
    <location>
        <position position="1"/>
    </location>
</feature>
<evidence type="ECO:0000256" key="1">
    <source>
        <dbReference type="SAM" id="MobiDB-lite"/>
    </source>
</evidence>
<feature type="compositionally biased region" description="Basic and acidic residues" evidence="1">
    <location>
        <begin position="51"/>
        <end position="60"/>
    </location>
</feature>
<name>A0A814SXW3_9BILA</name>
<reference evidence="2" key="1">
    <citation type="submission" date="2021-02" db="EMBL/GenBank/DDBJ databases">
        <authorList>
            <person name="Nowell W R."/>
        </authorList>
    </citation>
    <scope>NUCLEOTIDE SEQUENCE</scope>
    <source>
        <strain evidence="2">Ploen Becks lab</strain>
    </source>
</reference>
<keyword evidence="3" id="KW-1185">Reference proteome</keyword>
<dbReference type="Proteomes" id="UP000663879">
    <property type="component" value="Unassembled WGS sequence"/>
</dbReference>
<feature type="region of interest" description="Disordered" evidence="1">
    <location>
        <begin position="1"/>
        <end position="72"/>
    </location>
</feature>
<feature type="non-terminal residue" evidence="2">
    <location>
        <position position="100"/>
    </location>
</feature>
<protein>
    <submittedName>
        <fullName evidence="2">Uncharacterized protein</fullName>
    </submittedName>
</protein>